<gene>
    <name evidence="1" type="ORF">V1525DRAFT_404535</name>
</gene>
<comment type="caution">
    <text evidence="1">The sequence shown here is derived from an EMBL/GenBank/DDBJ whole genome shotgun (WGS) entry which is preliminary data.</text>
</comment>
<name>A0ACC3T1D0_LIPKO</name>
<organism evidence="1 2">
    <name type="scientific">Lipomyces kononenkoae</name>
    <name type="common">Yeast</name>
    <dbReference type="NCBI Taxonomy" id="34357"/>
    <lineage>
        <taxon>Eukaryota</taxon>
        <taxon>Fungi</taxon>
        <taxon>Dikarya</taxon>
        <taxon>Ascomycota</taxon>
        <taxon>Saccharomycotina</taxon>
        <taxon>Lipomycetes</taxon>
        <taxon>Lipomycetales</taxon>
        <taxon>Lipomycetaceae</taxon>
        <taxon>Lipomyces</taxon>
    </lineage>
</organism>
<reference evidence="2" key="1">
    <citation type="journal article" date="2024" name="Front. Bioeng. Biotechnol.">
        <title>Genome-scale model development and genomic sequencing of the oleaginous clade Lipomyces.</title>
        <authorList>
            <person name="Czajka J.J."/>
            <person name="Han Y."/>
            <person name="Kim J."/>
            <person name="Mondo S.J."/>
            <person name="Hofstad B.A."/>
            <person name="Robles A."/>
            <person name="Haridas S."/>
            <person name="Riley R."/>
            <person name="LaButti K."/>
            <person name="Pangilinan J."/>
            <person name="Andreopoulos W."/>
            <person name="Lipzen A."/>
            <person name="Yan J."/>
            <person name="Wang M."/>
            <person name="Ng V."/>
            <person name="Grigoriev I.V."/>
            <person name="Spatafora J.W."/>
            <person name="Magnuson J.K."/>
            <person name="Baker S.E."/>
            <person name="Pomraning K.R."/>
        </authorList>
    </citation>
    <scope>NUCLEOTIDE SEQUENCE [LARGE SCALE GENOMIC DNA]</scope>
    <source>
        <strain evidence="2">CBS 7786</strain>
    </source>
</reference>
<dbReference type="EMBL" id="MU971372">
    <property type="protein sequence ID" value="KAK9237209.1"/>
    <property type="molecule type" value="Genomic_DNA"/>
</dbReference>
<sequence length="700" mass="76892">MRRVHMLTSSTPEGDILLRRAATASSASAVSTSSASGAESTTCPPNSTSDFCQKPVGAPTLPIVLGIAIPVFVALVVLVILHRRHILRLKKEDIVAAKIDLNHDDFDMTPPRYAPRGRREQTYGTDYLLPMGNFGFAQSNVSLNSPYDVIPKEASRMHEIQRSNVPPRAPESAMLRTTSYNLYGPQNSPYDFQNQAKDGNASAGTRTPSILTSVTSYATRTLPKLPIHRSGTVKESFEMQEISNQQSVLVQSPSSDVSSSDPIVAAVVNGFQALRDDEPSSSDLSSSPPGRSLSPPESLQSSSPPQFPRRSDSMKRLSRYPRPSSTAPPVPSRDSKIPLEDRVSYYEDPSGSDSGTDDEPDSSSVEGNYHEVLEPATLQSPAKSAEATDTKPAVQTSHLAPSHDNLSHEANYIRRQRSFSSPADAEERANRLRSFYKDYFDNPMPVRDDPALPVLTQDDSAVAYEFTGRAPTTAVSATNLGTSAAGHFVRPEIRHPMRVPRSMSSQSGRPFQGHAQYRHESQAYPAYNNANYTPVYQPQYHPYRPPQQLQRPPPKQLPPLEPLSPLPTPHQLEEQSIHGSPTLFAPPRRPRAGTAGSSAGSSSGSPSTPQQQWVGMQLRTLPNPYMLRNSASYSGLEFLPAKKYSPGGVVSVSSNMDNAYQYGYNQHMVGDRLSRQLPRELVPVARDDVEDKLRPQWHMR</sequence>
<accession>A0ACC3T1D0</accession>
<protein>
    <submittedName>
        <fullName evidence="1">Uncharacterized protein</fullName>
    </submittedName>
</protein>
<evidence type="ECO:0000313" key="2">
    <source>
        <dbReference type="Proteomes" id="UP001433508"/>
    </source>
</evidence>
<keyword evidence="2" id="KW-1185">Reference proteome</keyword>
<proteinExistence type="predicted"/>
<dbReference type="Proteomes" id="UP001433508">
    <property type="component" value="Unassembled WGS sequence"/>
</dbReference>
<evidence type="ECO:0000313" key="1">
    <source>
        <dbReference type="EMBL" id="KAK9237209.1"/>
    </source>
</evidence>